<sequence length="135" mass="14796">MDLNTPLDLICRIIQRAREVEAEVPANGPEDEVDPSDSDDAYDMLEDDMNEASEDELRAAIDDLADDQQIELLALALVGRGTYDPSEWDDALEEARDPDAEPVLDQLLDMPLLADYLDAGLAAFDLSCDGVGQID</sequence>
<dbReference type="Proteomes" id="UP001056937">
    <property type="component" value="Chromosome 1"/>
</dbReference>
<dbReference type="EMBL" id="CP084930">
    <property type="protein sequence ID" value="USI72999.1"/>
    <property type="molecule type" value="Genomic_DNA"/>
</dbReference>
<feature type="region of interest" description="Disordered" evidence="1">
    <location>
        <begin position="21"/>
        <end position="52"/>
    </location>
</feature>
<gene>
    <name evidence="2" type="ORF">LHA26_00535</name>
</gene>
<accession>A0ABY4X7V2</accession>
<keyword evidence="3" id="KW-1185">Reference proteome</keyword>
<reference evidence="2" key="1">
    <citation type="journal article" date="2022" name="Toxins">
        <title>Genomic Analysis of Sphingopyxis sp. USTB-05 for Biodegrading Cyanobacterial Hepatotoxins.</title>
        <authorList>
            <person name="Liu C."/>
            <person name="Xu Q."/>
            <person name="Zhao Z."/>
            <person name="Zhang H."/>
            <person name="Liu X."/>
            <person name="Yin C."/>
            <person name="Liu Y."/>
            <person name="Yan H."/>
        </authorList>
    </citation>
    <scope>NUCLEOTIDE SEQUENCE</scope>
    <source>
        <strain evidence="2">NBD5</strain>
    </source>
</reference>
<dbReference type="Pfam" id="PF12616">
    <property type="entry name" value="DUF3775"/>
    <property type="match status" value="1"/>
</dbReference>
<evidence type="ECO:0000313" key="3">
    <source>
        <dbReference type="Proteomes" id="UP001056937"/>
    </source>
</evidence>
<proteinExistence type="predicted"/>
<feature type="compositionally biased region" description="Acidic residues" evidence="1">
    <location>
        <begin position="29"/>
        <end position="52"/>
    </location>
</feature>
<dbReference type="RefSeq" id="WP_252166810.1">
    <property type="nucleotide sequence ID" value="NZ_CP084930.1"/>
</dbReference>
<protein>
    <submittedName>
        <fullName evidence="2">DUF3775 domain-containing protein</fullName>
    </submittedName>
</protein>
<evidence type="ECO:0000313" key="2">
    <source>
        <dbReference type="EMBL" id="USI72999.1"/>
    </source>
</evidence>
<organism evidence="2 3">
    <name type="scientific">Sphingomonas morindae</name>
    <dbReference type="NCBI Taxonomy" id="1541170"/>
    <lineage>
        <taxon>Bacteria</taxon>
        <taxon>Pseudomonadati</taxon>
        <taxon>Pseudomonadota</taxon>
        <taxon>Alphaproteobacteria</taxon>
        <taxon>Sphingomonadales</taxon>
        <taxon>Sphingomonadaceae</taxon>
        <taxon>Sphingomonas</taxon>
    </lineage>
</organism>
<evidence type="ECO:0000256" key="1">
    <source>
        <dbReference type="SAM" id="MobiDB-lite"/>
    </source>
</evidence>
<name>A0ABY4X7V2_9SPHN</name>
<dbReference type="InterPro" id="IPR022254">
    <property type="entry name" value="DUF3775"/>
</dbReference>